<dbReference type="GO" id="GO:0030687">
    <property type="term" value="C:preribosome, large subunit precursor"/>
    <property type="evidence" value="ECO:0007669"/>
    <property type="project" value="TreeGrafter"/>
</dbReference>
<dbReference type="GO" id="GO:0000470">
    <property type="term" value="P:maturation of LSU-rRNA"/>
    <property type="evidence" value="ECO:0007669"/>
    <property type="project" value="TreeGrafter"/>
</dbReference>
<evidence type="ECO:0000256" key="3">
    <source>
        <dbReference type="SAM" id="MobiDB-lite"/>
    </source>
</evidence>
<keyword evidence="5" id="KW-1185">Reference proteome</keyword>
<feature type="compositionally biased region" description="Acidic residues" evidence="3">
    <location>
        <begin position="60"/>
        <end position="71"/>
    </location>
</feature>
<gene>
    <name evidence="4" type="ORF">NP493_1458g00062</name>
</gene>
<proteinExistence type="inferred from homology"/>
<organism evidence="4 5">
    <name type="scientific">Ridgeia piscesae</name>
    <name type="common">Tubeworm</name>
    <dbReference type="NCBI Taxonomy" id="27915"/>
    <lineage>
        <taxon>Eukaryota</taxon>
        <taxon>Metazoa</taxon>
        <taxon>Spiralia</taxon>
        <taxon>Lophotrochozoa</taxon>
        <taxon>Annelida</taxon>
        <taxon>Polychaeta</taxon>
        <taxon>Sedentaria</taxon>
        <taxon>Canalipalpata</taxon>
        <taxon>Sabellida</taxon>
        <taxon>Siboglinidae</taxon>
        <taxon>Ridgeia</taxon>
    </lineage>
</organism>
<name>A0AAD9K3R1_RIDPI</name>
<dbReference type="AlphaFoldDB" id="A0AAD9K3R1"/>
<evidence type="ECO:0000313" key="5">
    <source>
        <dbReference type="Proteomes" id="UP001209878"/>
    </source>
</evidence>
<dbReference type="EMBL" id="JAODUO010001457">
    <property type="protein sequence ID" value="KAK2163513.1"/>
    <property type="molecule type" value="Genomic_DNA"/>
</dbReference>
<feature type="region of interest" description="Disordered" evidence="3">
    <location>
        <begin position="52"/>
        <end position="71"/>
    </location>
</feature>
<comment type="similarity">
    <text evidence="1">Belongs to the RRP15 family.</text>
</comment>
<dbReference type="InterPro" id="IPR012459">
    <property type="entry name" value="Rrp15"/>
</dbReference>
<dbReference type="GO" id="GO:0000460">
    <property type="term" value="P:maturation of 5.8S rRNA"/>
    <property type="evidence" value="ECO:0007669"/>
    <property type="project" value="TreeGrafter"/>
</dbReference>
<reference evidence="4" key="1">
    <citation type="journal article" date="2023" name="Mol. Biol. Evol.">
        <title>Third-Generation Sequencing Reveals the Adaptive Role of the Epigenome in Three Deep-Sea Polychaetes.</title>
        <authorList>
            <person name="Perez M."/>
            <person name="Aroh O."/>
            <person name="Sun Y."/>
            <person name="Lan Y."/>
            <person name="Juniper S.K."/>
            <person name="Young C.R."/>
            <person name="Angers B."/>
            <person name="Qian P.Y."/>
        </authorList>
    </citation>
    <scope>NUCLEOTIDE SEQUENCE</scope>
    <source>
        <strain evidence="4">R07B-5</strain>
    </source>
</reference>
<evidence type="ECO:0000256" key="1">
    <source>
        <dbReference type="ARBA" id="ARBA00007462"/>
    </source>
</evidence>
<comment type="caution">
    <text evidence="4">The sequence shown here is derived from an EMBL/GenBank/DDBJ whole genome shotgun (WGS) entry which is preliminary data.</text>
</comment>
<sequence length="71" mass="8033">MTKGQFLDVLKNTAATVVTEPYQTQTTAVTEKEEDPKWSILREDFMMGANMKDWDKEGSEGEEGMEANEVD</sequence>
<evidence type="ECO:0000313" key="4">
    <source>
        <dbReference type="EMBL" id="KAK2163513.1"/>
    </source>
</evidence>
<evidence type="ECO:0000256" key="2">
    <source>
        <dbReference type="ARBA" id="ARBA00017475"/>
    </source>
</evidence>
<dbReference type="Proteomes" id="UP001209878">
    <property type="component" value="Unassembled WGS sequence"/>
</dbReference>
<accession>A0AAD9K3R1</accession>
<protein>
    <recommendedName>
        <fullName evidence="2">RRP15-like protein</fullName>
    </recommendedName>
</protein>
<dbReference type="PANTHER" id="PTHR13245:SF14">
    <property type="entry name" value="RRP15-LIKE PROTEIN"/>
    <property type="match status" value="1"/>
</dbReference>
<dbReference type="PANTHER" id="PTHR13245">
    <property type="entry name" value="RRP15-LIKE PROTEIN"/>
    <property type="match status" value="1"/>
</dbReference>